<accession>A0A9Q8PHN6</accession>
<evidence type="ECO:0000256" key="2">
    <source>
        <dbReference type="ARBA" id="ARBA00023002"/>
    </source>
</evidence>
<dbReference type="RefSeq" id="XP_047766963.1">
    <property type="nucleotide sequence ID" value="XM_047910996.1"/>
</dbReference>
<dbReference type="InterPro" id="IPR045312">
    <property type="entry name" value="PCBER-like"/>
</dbReference>
<name>A0A9Q8PHN6_PASFU</name>
<feature type="domain" description="NmrA-like" evidence="3">
    <location>
        <begin position="5"/>
        <end position="135"/>
    </location>
</feature>
<dbReference type="InterPro" id="IPR051609">
    <property type="entry name" value="NmrA/Isoflavone_reductase-like"/>
</dbReference>
<dbReference type="CDD" id="cd05259">
    <property type="entry name" value="PCBER_SDR_a"/>
    <property type="match status" value="1"/>
</dbReference>
<evidence type="ECO:0000256" key="1">
    <source>
        <dbReference type="ARBA" id="ARBA00022857"/>
    </source>
</evidence>
<dbReference type="Pfam" id="PF05368">
    <property type="entry name" value="NmrA"/>
    <property type="match status" value="1"/>
</dbReference>
<dbReference type="OrthoDB" id="9974981at2759"/>
<evidence type="ECO:0000313" key="4">
    <source>
        <dbReference type="EMBL" id="UJO22597.1"/>
    </source>
</evidence>
<dbReference type="KEGG" id="ffu:CLAFUR5_11848"/>
<sequence>MPTLKTITIFGAGGDNIGKSILSALLLDPSSFKVSILTRQSSKSTYPSSATILRVPDDLPHDALVHALKGQEIVISAVGFASGALETQYRVIDAAIEAGVKRFVPSEYGFDYADPGNAWLSPVFRVKGEVAGYLEGKVREHEGFGWMGLASGIWLEWALEVKFLGIDPVEHTVAYWDGAYHAASHTTLSYAAQGVIECLKHPEETKNKRVFLEAFTASQREIVAELEKQQGVKYEELEPVDGKKTVEDAHQRWEASGQTDNDAVITTVVAGILMPEYHADFVQSGKKPMLEDLVQMPKVTLEDVVRTVVERQARA</sequence>
<organism evidence="4 5">
    <name type="scientific">Passalora fulva</name>
    <name type="common">Tomato leaf mold</name>
    <name type="synonym">Cladosporium fulvum</name>
    <dbReference type="NCBI Taxonomy" id="5499"/>
    <lineage>
        <taxon>Eukaryota</taxon>
        <taxon>Fungi</taxon>
        <taxon>Dikarya</taxon>
        <taxon>Ascomycota</taxon>
        <taxon>Pezizomycotina</taxon>
        <taxon>Dothideomycetes</taxon>
        <taxon>Dothideomycetidae</taxon>
        <taxon>Mycosphaerellales</taxon>
        <taxon>Mycosphaerellaceae</taxon>
        <taxon>Fulvia</taxon>
    </lineage>
</organism>
<gene>
    <name evidence="4" type="ORF">CLAFUR5_11848</name>
</gene>
<dbReference type="Gene3D" id="3.90.25.10">
    <property type="entry name" value="UDP-galactose 4-epimerase, domain 1"/>
    <property type="match status" value="1"/>
</dbReference>
<dbReference type="GeneID" id="71991726"/>
<keyword evidence="1" id="KW-0521">NADP</keyword>
<reference evidence="4" key="1">
    <citation type="submission" date="2021-12" db="EMBL/GenBank/DDBJ databases">
        <authorList>
            <person name="Zaccaron A."/>
            <person name="Stergiopoulos I."/>
        </authorList>
    </citation>
    <scope>NUCLEOTIDE SEQUENCE</scope>
    <source>
        <strain evidence="4">Race5_Kim</strain>
    </source>
</reference>
<dbReference type="EMBL" id="CP090172">
    <property type="protein sequence ID" value="UJO22597.1"/>
    <property type="molecule type" value="Genomic_DNA"/>
</dbReference>
<proteinExistence type="predicted"/>
<keyword evidence="2" id="KW-0560">Oxidoreductase</keyword>
<dbReference type="PANTHER" id="PTHR47706">
    <property type="entry name" value="NMRA-LIKE FAMILY PROTEIN"/>
    <property type="match status" value="1"/>
</dbReference>
<dbReference type="GO" id="GO:0016491">
    <property type="term" value="F:oxidoreductase activity"/>
    <property type="evidence" value="ECO:0007669"/>
    <property type="project" value="UniProtKB-KW"/>
</dbReference>
<dbReference type="InterPro" id="IPR036291">
    <property type="entry name" value="NAD(P)-bd_dom_sf"/>
</dbReference>
<dbReference type="Gene3D" id="3.40.50.720">
    <property type="entry name" value="NAD(P)-binding Rossmann-like Domain"/>
    <property type="match status" value="1"/>
</dbReference>
<dbReference type="Proteomes" id="UP000756132">
    <property type="component" value="Chromosome 10"/>
</dbReference>
<dbReference type="PANTHER" id="PTHR47706:SF9">
    <property type="entry name" value="NMRA-LIKE DOMAIN-CONTAINING PROTEIN-RELATED"/>
    <property type="match status" value="1"/>
</dbReference>
<evidence type="ECO:0000259" key="3">
    <source>
        <dbReference type="Pfam" id="PF05368"/>
    </source>
</evidence>
<reference evidence="4" key="2">
    <citation type="journal article" date="2022" name="Microb. Genom.">
        <title>A chromosome-scale genome assembly of the tomato pathogen Cladosporium fulvum reveals a compartmentalized genome architecture and the presence of a dispensable chromosome.</title>
        <authorList>
            <person name="Zaccaron A.Z."/>
            <person name="Chen L.H."/>
            <person name="Samaras A."/>
            <person name="Stergiopoulos I."/>
        </authorList>
    </citation>
    <scope>NUCLEOTIDE SEQUENCE</scope>
    <source>
        <strain evidence="4">Race5_Kim</strain>
    </source>
</reference>
<dbReference type="SUPFAM" id="SSF51735">
    <property type="entry name" value="NAD(P)-binding Rossmann-fold domains"/>
    <property type="match status" value="1"/>
</dbReference>
<evidence type="ECO:0000313" key="5">
    <source>
        <dbReference type="Proteomes" id="UP000756132"/>
    </source>
</evidence>
<keyword evidence="5" id="KW-1185">Reference proteome</keyword>
<dbReference type="OMA" id="MRYITCV"/>
<dbReference type="InterPro" id="IPR008030">
    <property type="entry name" value="NmrA-like"/>
</dbReference>
<protein>
    <recommendedName>
        <fullName evidence="3">NmrA-like domain-containing protein</fullName>
    </recommendedName>
</protein>
<dbReference type="AlphaFoldDB" id="A0A9Q8PHN6"/>